<dbReference type="OrthoDB" id="341421at2759"/>
<evidence type="ECO:0000256" key="2">
    <source>
        <dbReference type="ARBA" id="ARBA00022771"/>
    </source>
</evidence>
<accession>A0A4R0RG81</accession>
<dbReference type="SUPFAM" id="SSF144232">
    <property type="entry name" value="HIT/MYND zinc finger-like"/>
    <property type="match status" value="1"/>
</dbReference>
<proteinExistence type="predicted"/>
<evidence type="ECO:0000256" key="1">
    <source>
        <dbReference type="ARBA" id="ARBA00022723"/>
    </source>
</evidence>
<organism evidence="6 7">
    <name type="scientific">Steccherinum ochraceum</name>
    <dbReference type="NCBI Taxonomy" id="92696"/>
    <lineage>
        <taxon>Eukaryota</taxon>
        <taxon>Fungi</taxon>
        <taxon>Dikarya</taxon>
        <taxon>Basidiomycota</taxon>
        <taxon>Agaricomycotina</taxon>
        <taxon>Agaricomycetes</taxon>
        <taxon>Polyporales</taxon>
        <taxon>Steccherinaceae</taxon>
        <taxon>Steccherinum</taxon>
    </lineage>
</organism>
<keyword evidence="2 4" id="KW-0863">Zinc-finger</keyword>
<evidence type="ECO:0000259" key="5">
    <source>
        <dbReference type="PROSITE" id="PS50865"/>
    </source>
</evidence>
<comment type="caution">
    <text evidence="6">The sequence shown here is derived from an EMBL/GenBank/DDBJ whole genome shotgun (WGS) entry which is preliminary data.</text>
</comment>
<name>A0A4R0RG81_9APHY</name>
<dbReference type="GO" id="GO:0008270">
    <property type="term" value="F:zinc ion binding"/>
    <property type="evidence" value="ECO:0007669"/>
    <property type="project" value="UniProtKB-KW"/>
</dbReference>
<dbReference type="Proteomes" id="UP000292702">
    <property type="component" value="Unassembled WGS sequence"/>
</dbReference>
<dbReference type="AlphaFoldDB" id="A0A4R0RG81"/>
<evidence type="ECO:0000256" key="3">
    <source>
        <dbReference type="ARBA" id="ARBA00022833"/>
    </source>
</evidence>
<protein>
    <recommendedName>
        <fullName evidence="5">MYND-type domain-containing protein</fullName>
    </recommendedName>
</protein>
<evidence type="ECO:0000256" key="4">
    <source>
        <dbReference type="PROSITE-ProRule" id="PRU00134"/>
    </source>
</evidence>
<dbReference type="InterPro" id="IPR002893">
    <property type="entry name" value="Znf_MYND"/>
</dbReference>
<dbReference type="PROSITE" id="PS50865">
    <property type="entry name" value="ZF_MYND_2"/>
    <property type="match status" value="1"/>
</dbReference>
<keyword evidence="1" id="KW-0479">Metal-binding</keyword>
<dbReference type="EMBL" id="RWJN01000141">
    <property type="protein sequence ID" value="TCD66286.1"/>
    <property type="molecule type" value="Genomic_DNA"/>
</dbReference>
<keyword evidence="7" id="KW-1185">Reference proteome</keyword>
<keyword evidence="3" id="KW-0862">Zinc</keyword>
<reference evidence="6 7" key="1">
    <citation type="submission" date="2018-11" db="EMBL/GenBank/DDBJ databases">
        <title>Genome assembly of Steccherinum ochraceum LE-BIN_3174, the white-rot fungus of the Steccherinaceae family (The Residual Polyporoid clade, Polyporales, Basidiomycota).</title>
        <authorList>
            <person name="Fedorova T.V."/>
            <person name="Glazunova O.A."/>
            <person name="Landesman E.O."/>
            <person name="Moiseenko K.V."/>
            <person name="Psurtseva N.V."/>
            <person name="Savinova O.S."/>
            <person name="Shakhova N.V."/>
            <person name="Tyazhelova T.V."/>
            <person name="Vasina D.V."/>
        </authorList>
    </citation>
    <scope>NUCLEOTIDE SEQUENCE [LARGE SCALE GENOMIC DNA]</scope>
    <source>
        <strain evidence="6 7">LE-BIN_3174</strain>
    </source>
</reference>
<feature type="domain" description="MYND-type" evidence="5">
    <location>
        <begin position="266"/>
        <end position="302"/>
    </location>
</feature>
<sequence length="449" mass="50451">MAQTLALDRDQTLQILSCIGVDLPPHTKLSDDALDDRLRKALNAAQTLSIATRNPSSLPVTAYPVWPKTGGKSVFEASIRTSIAEAQEVHGKRLAGISPVAELRVNPFVDLRQTISHLGKNWDQGNKMCLILDSQVDEASRIPMHIRMLEVRKVDDRTPMIVLLYGPIASSKPAYASAASQWLNEKLAMLPADAKGMRYMPNIVASIDEQRLLYKLFTQNSKLVPADYDRKVQRTRAERNYMTTFILPMGPLSFEDVGKLTLDTGCVVCGEKVAKRCSQCQSVSYCGQDCQLVDWPAHKSTCRTLKGGNWITLRFRNFAGPILDKPIFVTTLNRRSVPQAPDGMKNIREVRETDIQPNVHGEKAFLIKIQNSTRPLAHLMIYDRQKSFEAYYTRTVPVENAALYDKIVTESHGRRGGYGGVKIYRWAKRTGDYELQVCLDKAPQETVPW</sequence>
<dbReference type="STRING" id="92696.A0A4R0RG81"/>
<dbReference type="PROSITE" id="PS01360">
    <property type="entry name" value="ZF_MYND_1"/>
    <property type="match status" value="1"/>
</dbReference>
<dbReference type="Pfam" id="PF01753">
    <property type="entry name" value="zf-MYND"/>
    <property type="match status" value="1"/>
</dbReference>
<dbReference type="Gene3D" id="6.10.140.2220">
    <property type="match status" value="1"/>
</dbReference>
<evidence type="ECO:0000313" key="7">
    <source>
        <dbReference type="Proteomes" id="UP000292702"/>
    </source>
</evidence>
<evidence type="ECO:0000313" key="6">
    <source>
        <dbReference type="EMBL" id="TCD66286.1"/>
    </source>
</evidence>
<gene>
    <name evidence="6" type="ORF">EIP91_001577</name>
</gene>